<dbReference type="SUPFAM" id="SSF56219">
    <property type="entry name" value="DNase I-like"/>
    <property type="match status" value="1"/>
</dbReference>
<gene>
    <name evidence="1" type="ORF">CYME_CMQ059C</name>
</gene>
<dbReference type="EMBL" id="AP006499">
    <property type="protein sequence ID" value="BAM81984.1"/>
    <property type="molecule type" value="Genomic_DNA"/>
</dbReference>
<dbReference type="eggNOG" id="KOG2338">
    <property type="taxonomic scope" value="Eukaryota"/>
</dbReference>
<evidence type="ECO:0000313" key="1">
    <source>
        <dbReference type="EMBL" id="BAM81984.1"/>
    </source>
</evidence>
<dbReference type="GeneID" id="16996443"/>
<dbReference type="HOGENOM" id="CLU_850889_0_0_1"/>
<dbReference type="OMA" id="MHVATKW"/>
<dbReference type="PANTHER" id="PTHR12121:SF31">
    <property type="entry name" value="FAMILY PROTEIN, PUTATIVE, EXPRESSED-RELATED"/>
    <property type="match status" value="1"/>
</dbReference>
<dbReference type="KEGG" id="cme:CYME_CMQ059C"/>
<dbReference type="InterPro" id="IPR036691">
    <property type="entry name" value="Endo/exonu/phosph_ase_sf"/>
</dbReference>
<dbReference type="RefSeq" id="XP_005538020.1">
    <property type="nucleotide sequence ID" value="XM_005537963.1"/>
</dbReference>
<dbReference type="AlphaFoldDB" id="M1VA89"/>
<dbReference type="OrthoDB" id="5941at2759"/>
<evidence type="ECO:0008006" key="3">
    <source>
        <dbReference type="Google" id="ProtNLM"/>
    </source>
</evidence>
<dbReference type="Gene3D" id="3.60.10.10">
    <property type="entry name" value="Endonuclease/exonuclease/phosphatase"/>
    <property type="match status" value="1"/>
</dbReference>
<name>M1VA89_CYAM1</name>
<evidence type="ECO:0000313" key="2">
    <source>
        <dbReference type="Proteomes" id="UP000007014"/>
    </source>
</evidence>
<dbReference type="PANTHER" id="PTHR12121">
    <property type="entry name" value="CARBON CATABOLITE REPRESSOR PROTEIN 4"/>
    <property type="match status" value="1"/>
</dbReference>
<keyword evidence="2" id="KW-1185">Reference proteome</keyword>
<dbReference type="InterPro" id="IPR050410">
    <property type="entry name" value="CCR4/nocturin_mRNA_transcr"/>
</dbReference>
<reference evidence="1 2" key="1">
    <citation type="journal article" date="2004" name="Nature">
        <title>Genome sequence of the ultrasmall unicellular red alga Cyanidioschyzon merolae 10D.</title>
        <authorList>
            <person name="Matsuzaki M."/>
            <person name="Misumi O."/>
            <person name="Shin-i T."/>
            <person name="Maruyama S."/>
            <person name="Takahara M."/>
            <person name="Miyagishima S."/>
            <person name="Mori T."/>
            <person name="Nishida K."/>
            <person name="Yagisawa F."/>
            <person name="Nishida K."/>
            <person name="Yoshida Y."/>
            <person name="Nishimura Y."/>
            <person name="Nakao S."/>
            <person name="Kobayashi T."/>
            <person name="Momoyama Y."/>
            <person name="Higashiyama T."/>
            <person name="Minoda A."/>
            <person name="Sano M."/>
            <person name="Nomoto H."/>
            <person name="Oishi K."/>
            <person name="Hayashi H."/>
            <person name="Ohta F."/>
            <person name="Nishizaka S."/>
            <person name="Haga S."/>
            <person name="Miura S."/>
            <person name="Morishita T."/>
            <person name="Kabeya Y."/>
            <person name="Terasawa K."/>
            <person name="Suzuki Y."/>
            <person name="Ishii Y."/>
            <person name="Asakawa S."/>
            <person name="Takano H."/>
            <person name="Ohta N."/>
            <person name="Kuroiwa H."/>
            <person name="Tanaka K."/>
            <person name="Shimizu N."/>
            <person name="Sugano S."/>
            <person name="Sato N."/>
            <person name="Nozaki H."/>
            <person name="Ogasawara N."/>
            <person name="Kohara Y."/>
            <person name="Kuroiwa T."/>
        </authorList>
    </citation>
    <scope>NUCLEOTIDE SEQUENCE [LARGE SCALE GENOMIC DNA]</scope>
    <source>
        <strain evidence="1 2">10D</strain>
    </source>
</reference>
<sequence length="327" mass="38062">MASQQQHAHDAAFTLRGHPKPLQFSIVTFNLLAPCYAVRPPALCERSQNSGCSGGSPEWSQPQRWQQRAERTCTFLADGTCTVQQREDGIREQPKLIGDIICLQEYLFEPAYEEIFQTRFPAETFRWIKAKRPGSKRDGLAVFFRRTDFHVEKWRCFTLTPLGDRIGLLVHLRPTWAPHMHLLVLNVHLTYPHHIWDNALRKHQVRTVHHMTAQAREEIPPCHRVVVLCGDWNTLGAEDPVLRYLESNMYVRCRLPQRSVTHLTHDGKQICCDHVFLDWASEKIFQSAQLLPPELEADQWPDIERYDLSDHRPVRVLLRLETERSAL</sequence>
<accession>M1VA89</accession>
<proteinExistence type="predicted"/>
<dbReference type="Gramene" id="CMQ059CT">
    <property type="protein sequence ID" value="CMQ059CT"/>
    <property type="gene ID" value="CMQ059C"/>
</dbReference>
<dbReference type="Proteomes" id="UP000007014">
    <property type="component" value="Chromosome 17"/>
</dbReference>
<organism evidence="1 2">
    <name type="scientific">Cyanidioschyzon merolae (strain NIES-3377 / 10D)</name>
    <name type="common">Unicellular red alga</name>
    <dbReference type="NCBI Taxonomy" id="280699"/>
    <lineage>
        <taxon>Eukaryota</taxon>
        <taxon>Rhodophyta</taxon>
        <taxon>Bangiophyceae</taxon>
        <taxon>Cyanidiales</taxon>
        <taxon>Cyanidiaceae</taxon>
        <taxon>Cyanidioschyzon</taxon>
    </lineage>
</organism>
<dbReference type="GO" id="GO:0000175">
    <property type="term" value="F:3'-5'-RNA exonuclease activity"/>
    <property type="evidence" value="ECO:0007669"/>
    <property type="project" value="TreeGrafter"/>
</dbReference>
<reference evidence="1 2" key="2">
    <citation type="journal article" date="2007" name="BMC Biol.">
        <title>A 100%-complete sequence reveals unusually simple genomic features in the hot-spring red alga Cyanidioschyzon merolae.</title>
        <authorList>
            <person name="Nozaki H."/>
            <person name="Takano H."/>
            <person name="Misumi O."/>
            <person name="Terasawa K."/>
            <person name="Matsuzaki M."/>
            <person name="Maruyama S."/>
            <person name="Nishida K."/>
            <person name="Yagisawa F."/>
            <person name="Yoshida Y."/>
            <person name="Fujiwara T."/>
            <person name="Takio S."/>
            <person name="Tamura K."/>
            <person name="Chung S.J."/>
            <person name="Nakamura S."/>
            <person name="Kuroiwa H."/>
            <person name="Tanaka K."/>
            <person name="Sato N."/>
            <person name="Kuroiwa T."/>
        </authorList>
    </citation>
    <scope>NUCLEOTIDE SEQUENCE [LARGE SCALE GENOMIC DNA]</scope>
    <source>
        <strain evidence="1 2">10D</strain>
    </source>
</reference>
<protein>
    <recommendedName>
        <fullName evidence="3">Endonuclease/exonuclease/phosphatase domain-containing protein</fullName>
    </recommendedName>
</protein>